<dbReference type="FunFam" id="3.40.50.300:FF:000170">
    <property type="entry name" value="Mitochondrial Rho GTPase"/>
    <property type="match status" value="1"/>
</dbReference>
<dbReference type="PROSITE" id="PS00018">
    <property type="entry name" value="EF_HAND_1"/>
    <property type="match status" value="2"/>
</dbReference>
<evidence type="ECO:0000256" key="1">
    <source>
        <dbReference type="ARBA" id="ARBA00004200"/>
    </source>
</evidence>
<evidence type="ECO:0000256" key="6">
    <source>
        <dbReference type="ARBA" id="ARBA00022741"/>
    </source>
</evidence>
<keyword evidence="10" id="KW-1133">Transmembrane helix</keyword>
<dbReference type="InterPro" id="IPR013566">
    <property type="entry name" value="EF_hand_assoc_1"/>
</dbReference>
<evidence type="ECO:0000256" key="8">
    <source>
        <dbReference type="ARBA" id="ARBA00022801"/>
    </source>
</evidence>
<keyword evidence="12 14" id="KW-0342">GTP-binding</keyword>
<keyword evidence="6 14" id="KW-0547">Nucleotide-binding</keyword>
<dbReference type="InterPro" id="IPR027417">
    <property type="entry name" value="P-loop_NTPase"/>
</dbReference>
<dbReference type="Pfam" id="PF00071">
    <property type="entry name" value="Ras"/>
    <property type="match status" value="1"/>
</dbReference>
<dbReference type="SMART" id="SM00173">
    <property type="entry name" value="RAS"/>
    <property type="match status" value="1"/>
</dbReference>
<evidence type="ECO:0000256" key="11">
    <source>
        <dbReference type="ARBA" id="ARBA00023128"/>
    </source>
</evidence>
<dbReference type="PANTHER" id="PTHR46819">
    <property type="entry name" value="EF-HAND CALCIUM-BINDING DOMAIN-CONTAINING PROTEIN 7"/>
    <property type="match status" value="1"/>
</dbReference>
<evidence type="ECO:0000256" key="2">
    <source>
        <dbReference type="ARBA" id="ARBA00007981"/>
    </source>
</evidence>
<dbReference type="SUPFAM" id="SSF47473">
    <property type="entry name" value="EF-hand"/>
    <property type="match status" value="1"/>
</dbReference>
<keyword evidence="7 14" id="KW-1000">Mitochondrion outer membrane</keyword>
<organism evidence="18">
    <name type="scientific">Xenopsylla cheopis</name>
    <name type="common">Oriental rat flea</name>
    <name type="synonym">Pulex cheopis</name>
    <dbReference type="NCBI Taxonomy" id="163159"/>
    <lineage>
        <taxon>Eukaryota</taxon>
        <taxon>Metazoa</taxon>
        <taxon>Ecdysozoa</taxon>
        <taxon>Arthropoda</taxon>
        <taxon>Hexapoda</taxon>
        <taxon>Insecta</taxon>
        <taxon>Pterygota</taxon>
        <taxon>Neoptera</taxon>
        <taxon>Endopterygota</taxon>
        <taxon>Siphonaptera</taxon>
        <taxon>Pulicidae</taxon>
        <taxon>Xenopsyllinae</taxon>
        <taxon>Xenopsylla</taxon>
    </lineage>
</organism>
<dbReference type="InterPro" id="IPR013567">
    <property type="entry name" value="EF_hand_assoc_2"/>
</dbReference>
<comment type="function">
    <text evidence="14">Mitochondrial GTPase involved in mitochondrial trafficking. Probably involved in control of anterograde transport of mitochondria and their subcellular distribution.</text>
</comment>
<dbReference type="InterPro" id="IPR052266">
    <property type="entry name" value="Miro-EF-hand_domain"/>
</dbReference>
<dbReference type="SMART" id="SM00175">
    <property type="entry name" value="RAB"/>
    <property type="match status" value="1"/>
</dbReference>
<feature type="domain" description="Miro" evidence="17">
    <location>
        <begin position="438"/>
        <end position="627"/>
    </location>
</feature>
<comment type="subcellular location">
    <subcellularLocation>
        <location evidence="1 14">Mitochondrion outer membrane</location>
        <topology evidence="1 14">Single-pass type IV membrane protein</topology>
    </subcellularLocation>
</comment>
<evidence type="ECO:0000256" key="4">
    <source>
        <dbReference type="ARBA" id="ARBA00022723"/>
    </source>
</evidence>
<keyword evidence="9 14" id="KW-0106">Calcium</keyword>
<dbReference type="EC" id="3.6.5.-" evidence="14"/>
<feature type="domain" description="Miro" evidence="17">
    <location>
        <begin position="11"/>
        <end position="187"/>
    </location>
</feature>
<dbReference type="PROSITE" id="PS51421">
    <property type="entry name" value="RAS"/>
    <property type="match status" value="1"/>
</dbReference>
<evidence type="ECO:0000256" key="15">
    <source>
        <dbReference type="SAM" id="MobiDB-lite"/>
    </source>
</evidence>
<dbReference type="GO" id="GO:0005509">
    <property type="term" value="F:calcium ion binding"/>
    <property type="evidence" value="ECO:0007669"/>
    <property type="project" value="InterPro"/>
</dbReference>
<name>A0A6M2DQQ3_XENCH</name>
<dbReference type="PRINTS" id="PR00449">
    <property type="entry name" value="RASTRNSFRMNG"/>
</dbReference>
<dbReference type="FunFam" id="1.10.238.10:FF:000011">
    <property type="entry name" value="Mitochondrial Rho GTPase"/>
    <property type="match status" value="1"/>
</dbReference>
<dbReference type="CDD" id="cd01893">
    <property type="entry name" value="Miro1"/>
    <property type="match status" value="1"/>
</dbReference>
<keyword evidence="4" id="KW-0479">Metal-binding</keyword>
<dbReference type="InterPro" id="IPR021181">
    <property type="entry name" value="Miro"/>
</dbReference>
<dbReference type="SMART" id="SM00174">
    <property type="entry name" value="RHO"/>
    <property type="match status" value="1"/>
</dbReference>
<feature type="region of interest" description="Disordered" evidence="15">
    <location>
        <begin position="466"/>
        <end position="490"/>
    </location>
</feature>
<dbReference type="FunFam" id="3.40.50.300:FF:000553">
    <property type="entry name" value="Mitochondrial Rho GTPase"/>
    <property type="match status" value="1"/>
</dbReference>
<evidence type="ECO:0000256" key="13">
    <source>
        <dbReference type="ARBA" id="ARBA00023136"/>
    </source>
</evidence>
<sequence length="697" mass="79251">MGVYRGGSANKRNVRILLVGDPGVGKTSLILSLVSEEFPEEVPPKCEEITIPADVTPEQVPTNIVDYNATEQTDETLEAEMRRAHVVCIVYSASDQESLDRVVSYWLPLIRECCSEPRNHDGDNVQYQMKPIVLVGNKIDLVDTSTIDNVLGIMEEYPEVESCIECSAKTLKNISEMFYYAQKAVLHPTSPLFIMENQDLTEACKQALIRIFKVCDIDGDGLLNDYELNHFQRRCFNAPLQPQILDEVKAVLQHNVPNGIENDSVTLKGFLFLHILFIQRGRNETTWAVLRKFGYDENLDFSREYLYPPLKIPSTSSTEISHRGTRFLTHLFDRHDKDRDGALSVKELANVFSACPNGLPPWGKGKNCCDIVPTNEMGWLTHHGWLCQWTLLCLTNHLKYLEYLAYLGYNIHENDSQLTAIQVTREKRLDLAKKQTSRNVFTCHVIGPQGSGKTVFCQSFIKDDPQITNPKSRRSKSKSRTNNSSTSAEEKVFEESPRYCVNTVQVYGQEKFLVLRDVEVRQITDPLMPDEVNCDVACLLYDTCDDKSFEYIARIYIKYFAQSSIPVLIVATKSDLEDVRQDYVLQPDQFCAKYNLLPPQRFASGSKNIIGDSIKDVYVKLATMAAFPRFQAAWILFYKHRFVQLCQHATHLKYFGLSPDEPLLWWKAGLGLAAASVVGYFVMKIFSSNTTSSSTFR</sequence>
<dbReference type="SMART" id="SM00054">
    <property type="entry name" value="EFh"/>
    <property type="match status" value="2"/>
</dbReference>
<proteinExistence type="inferred from homology"/>
<evidence type="ECO:0000313" key="18">
    <source>
        <dbReference type="EMBL" id="NOV48224.1"/>
    </source>
</evidence>
<keyword evidence="13 14" id="KW-0472">Membrane</keyword>
<dbReference type="SUPFAM" id="SSF52540">
    <property type="entry name" value="P-loop containing nucleoside triphosphate hydrolases"/>
    <property type="match status" value="2"/>
</dbReference>
<dbReference type="Gene3D" id="1.10.238.10">
    <property type="entry name" value="EF-hand"/>
    <property type="match status" value="2"/>
</dbReference>
<evidence type="ECO:0000256" key="10">
    <source>
        <dbReference type="ARBA" id="ARBA00022989"/>
    </source>
</evidence>
<reference evidence="18" key="1">
    <citation type="submission" date="2020-03" db="EMBL/GenBank/DDBJ databases">
        <title>Transcriptomic Profiling of the Digestive Tract of the Rat Flea, Xenopsylla cheopis, Following Blood Feeding and Infection with Yersinia pestis.</title>
        <authorList>
            <person name="Bland D.M."/>
            <person name="Martens C.A."/>
            <person name="Virtaneva K."/>
            <person name="Kanakabandi K."/>
            <person name="Long D."/>
            <person name="Rosenke R."/>
            <person name="Saturday G.A."/>
            <person name="Hoyt F.H."/>
            <person name="Bruno D.P."/>
            <person name="Ribeiro J.M.C."/>
            <person name="Hinnebusch J."/>
        </authorList>
    </citation>
    <scope>NUCLEOTIDE SEQUENCE</scope>
</reference>
<dbReference type="InterPro" id="IPR002048">
    <property type="entry name" value="EF_hand_dom"/>
</dbReference>
<dbReference type="InterPro" id="IPR018247">
    <property type="entry name" value="EF_Hand_1_Ca_BS"/>
</dbReference>
<dbReference type="InterPro" id="IPR001806">
    <property type="entry name" value="Small_GTPase"/>
</dbReference>
<evidence type="ECO:0000256" key="5">
    <source>
        <dbReference type="ARBA" id="ARBA00022737"/>
    </source>
</evidence>
<dbReference type="GO" id="GO:0005525">
    <property type="term" value="F:GTP binding"/>
    <property type="evidence" value="ECO:0007669"/>
    <property type="project" value="UniProtKB-KW"/>
</dbReference>
<dbReference type="CDD" id="cd01892">
    <property type="entry name" value="Miro2"/>
    <property type="match status" value="1"/>
</dbReference>
<dbReference type="PROSITE" id="PS51419">
    <property type="entry name" value="RAB"/>
    <property type="match status" value="1"/>
</dbReference>
<evidence type="ECO:0000256" key="9">
    <source>
        <dbReference type="ARBA" id="ARBA00022837"/>
    </source>
</evidence>
<dbReference type="GO" id="GO:0005741">
    <property type="term" value="C:mitochondrial outer membrane"/>
    <property type="evidence" value="ECO:0007669"/>
    <property type="project" value="UniProtKB-SubCell"/>
</dbReference>
<keyword evidence="11 14" id="KW-0496">Mitochondrion</keyword>
<dbReference type="GO" id="GO:0003924">
    <property type="term" value="F:GTPase activity"/>
    <property type="evidence" value="ECO:0007669"/>
    <property type="project" value="InterPro"/>
</dbReference>
<evidence type="ECO:0000256" key="3">
    <source>
        <dbReference type="ARBA" id="ARBA00022692"/>
    </source>
</evidence>
<dbReference type="Gene3D" id="3.40.50.300">
    <property type="entry name" value="P-loop containing nucleotide triphosphate hydrolases"/>
    <property type="match status" value="2"/>
</dbReference>
<dbReference type="PIRSF" id="PIRSF037488">
    <property type="entry name" value="Mt_Rho_GTPase"/>
    <property type="match status" value="1"/>
</dbReference>
<evidence type="ECO:0000256" key="7">
    <source>
        <dbReference type="ARBA" id="ARBA00022787"/>
    </source>
</evidence>
<evidence type="ECO:0000256" key="14">
    <source>
        <dbReference type="PIRNR" id="PIRNR037488"/>
    </source>
</evidence>
<dbReference type="InterPro" id="IPR020860">
    <property type="entry name" value="MIRO_dom"/>
</dbReference>
<dbReference type="PROSITE" id="PS50222">
    <property type="entry name" value="EF_HAND_2"/>
    <property type="match status" value="1"/>
</dbReference>
<evidence type="ECO:0000256" key="12">
    <source>
        <dbReference type="ARBA" id="ARBA00023134"/>
    </source>
</evidence>
<evidence type="ECO:0000259" key="16">
    <source>
        <dbReference type="PROSITE" id="PS50222"/>
    </source>
</evidence>
<dbReference type="PANTHER" id="PTHR46819:SF1">
    <property type="entry name" value="EF-HAND CALCIUM-BINDING DOMAIN-CONTAINING PROTEIN 7"/>
    <property type="match status" value="1"/>
</dbReference>
<protein>
    <recommendedName>
        <fullName evidence="14">Mitochondrial Rho GTPase</fullName>
        <ecNumber evidence="14">3.6.5.-</ecNumber>
    </recommendedName>
</protein>
<dbReference type="PROSITE" id="PS51420">
    <property type="entry name" value="RHO"/>
    <property type="match status" value="1"/>
</dbReference>
<dbReference type="Pfam" id="PF08355">
    <property type="entry name" value="EF_assoc_1"/>
    <property type="match status" value="1"/>
</dbReference>
<comment type="similarity">
    <text evidence="2 14">Belongs to the mitochondrial Rho GTPase family.</text>
</comment>
<dbReference type="Pfam" id="PF08356">
    <property type="entry name" value="EF_assoc_2"/>
    <property type="match status" value="1"/>
</dbReference>
<keyword evidence="8 14" id="KW-0378">Hydrolase</keyword>
<evidence type="ECO:0000259" key="17">
    <source>
        <dbReference type="PROSITE" id="PS51423"/>
    </source>
</evidence>
<accession>A0A6M2DQQ3</accession>
<dbReference type="AlphaFoldDB" id="A0A6M2DQQ3"/>
<dbReference type="InterPro" id="IPR011992">
    <property type="entry name" value="EF-hand-dom_pair"/>
</dbReference>
<dbReference type="PROSITE" id="PS51423">
    <property type="entry name" value="MIRO"/>
    <property type="match status" value="2"/>
</dbReference>
<dbReference type="GO" id="GO:0007005">
    <property type="term" value="P:mitochondrion organization"/>
    <property type="evidence" value="ECO:0007669"/>
    <property type="project" value="InterPro"/>
</dbReference>
<dbReference type="EMBL" id="GIIL01004498">
    <property type="protein sequence ID" value="NOV48224.1"/>
    <property type="molecule type" value="Transcribed_RNA"/>
</dbReference>
<keyword evidence="5" id="KW-0677">Repeat</keyword>
<keyword evidence="3" id="KW-0812">Transmembrane</keyword>
<feature type="domain" description="EF-hand" evidence="16">
    <location>
        <begin position="323"/>
        <end position="358"/>
    </location>
</feature>